<keyword evidence="1" id="KW-0472">Membrane</keyword>
<accession>A0A4D8R4I9</accession>
<keyword evidence="1" id="KW-0812">Transmembrane</keyword>
<keyword evidence="2" id="KW-0614">Plasmid</keyword>
<organism evidence="2 3">
    <name type="scientific">Azospirillum brasilense</name>
    <dbReference type="NCBI Taxonomy" id="192"/>
    <lineage>
        <taxon>Bacteria</taxon>
        <taxon>Pseudomonadati</taxon>
        <taxon>Pseudomonadota</taxon>
        <taxon>Alphaproteobacteria</taxon>
        <taxon>Rhodospirillales</taxon>
        <taxon>Azospirillaceae</taxon>
        <taxon>Azospirillum</taxon>
    </lineage>
</organism>
<protein>
    <submittedName>
        <fullName evidence="2">Uncharacterized protein</fullName>
    </submittedName>
</protein>
<geneLocation type="plasmid" evidence="2">
    <name>p1</name>
</geneLocation>
<dbReference type="AlphaFoldDB" id="A0A4D8R4I9"/>
<evidence type="ECO:0000256" key="1">
    <source>
        <dbReference type="SAM" id="Phobius"/>
    </source>
</evidence>
<gene>
    <name evidence="2" type="ORF">D3869_14730</name>
</gene>
<dbReference type="Proteomes" id="UP000298693">
    <property type="component" value="Plasmid p1"/>
</dbReference>
<reference evidence="2 3" key="1">
    <citation type="submission" date="2018-09" db="EMBL/GenBank/DDBJ databases">
        <title>Whole genome based analysis of evolution and adaptive divergence in Indian and Brazilian strains of Azospirillum brasilense.</title>
        <authorList>
            <person name="Singh C."/>
            <person name="Tripathi A.K."/>
        </authorList>
    </citation>
    <scope>NUCLEOTIDE SEQUENCE [LARGE SCALE GENOMIC DNA]</scope>
    <source>
        <strain evidence="2 3">MTCC4039</strain>
        <plasmid evidence="2 3">p1</plasmid>
    </source>
</reference>
<keyword evidence="1" id="KW-1133">Transmembrane helix</keyword>
<evidence type="ECO:0000313" key="2">
    <source>
        <dbReference type="EMBL" id="QCO16574.1"/>
    </source>
</evidence>
<evidence type="ECO:0000313" key="3">
    <source>
        <dbReference type="Proteomes" id="UP000298693"/>
    </source>
</evidence>
<name>A0A4D8R4I9_AZOBR</name>
<proteinExistence type="predicted"/>
<feature type="transmembrane region" description="Helical" evidence="1">
    <location>
        <begin position="38"/>
        <end position="58"/>
    </location>
</feature>
<dbReference type="EMBL" id="CP032346">
    <property type="protein sequence ID" value="QCO16574.1"/>
    <property type="molecule type" value="Genomic_DNA"/>
</dbReference>
<sequence length="63" mass="6899">MSLFWFCACAYLLFSAVGLLEADIRVKPGASPSTAQIVWTTLSFALAYPASAALRWMAARTRK</sequence>